<proteinExistence type="predicted"/>
<reference evidence="2" key="1">
    <citation type="journal article" date="2023" name="Front. Plant Sci.">
        <title>Chromosomal-level genome assembly of Melastoma candidum provides insights into trichome evolution.</title>
        <authorList>
            <person name="Zhong Y."/>
            <person name="Wu W."/>
            <person name="Sun C."/>
            <person name="Zou P."/>
            <person name="Liu Y."/>
            <person name="Dai S."/>
            <person name="Zhou R."/>
        </authorList>
    </citation>
    <scope>NUCLEOTIDE SEQUENCE [LARGE SCALE GENOMIC DNA]</scope>
</reference>
<evidence type="ECO:0000313" key="2">
    <source>
        <dbReference type="Proteomes" id="UP001057402"/>
    </source>
</evidence>
<evidence type="ECO:0000313" key="1">
    <source>
        <dbReference type="EMBL" id="KAI4320877.1"/>
    </source>
</evidence>
<keyword evidence="2" id="KW-1185">Reference proteome</keyword>
<comment type="caution">
    <text evidence="1">The sequence shown here is derived from an EMBL/GenBank/DDBJ whole genome shotgun (WGS) entry which is preliminary data.</text>
</comment>
<dbReference type="Proteomes" id="UP001057402">
    <property type="component" value="Chromosome 10"/>
</dbReference>
<name>A0ACB9M9I6_9MYRT</name>
<dbReference type="EMBL" id="CM042889">
    <property type="protein sequence ID" value="KAI4320877.1"/>
    <property type="molecule type" value="Genomic_DNA"/>
</dbReference>
<accession>A0ACB9M9I6</accession>
<organism evidence="1 2">
    <name type="scientific">Melastoma candidum</name>
    <dbReference type="NCBI Taxonomy" id="119954"/>
    <lineage>
        <taxon>Eukaryota</taxon>
        <taxon>Viridiplantae</taxon>
        <taxon>Streptophyta</taxon>
        <taxon>Embryophyta</taxon>
        <taxon>Tracheophyta</taxon>
        <taxon>Spermatophyta</taxon>
        <taxon>Magnoliopsida</taxon>
        <taxon>eudicotyledons</taxon>
        <taxon>Gunneridae</taxon>
        <taxon>Pentapetalae</taxon>
        <taxon>rosids</taxon>
        <taxon>malvids</taxon>
        <taxon>Myrtales</taxon>
        <taxon>Melastomataceae</taxon>
        <taxon>Melastomatoideae</taxon>
        <taxon>Melastomateae</taxon>
        <taxon>Melastoma</taxon>
    </lineage>
</organism>
<gene>
    <name evidence="1" type="ORF">MLD38_034315</name>
</gene>
<protein>
    <submittedName>
        <fullName evidence="1">Uncharacterized protein</fullName>
    </submittedName>
</protein>
<sequence>MVSSSVNGQDLGSVSGKMRGVARCDNVISWACAADYGDSSLAREGTADGTIYQGCCDGFSAPSSHAEEAEGACLHRASEPSCQANGNISDCSESCSNVVASEPNKGQGFSLEPNRGHDVVSESNEAATV</sequence>